<keyword evidence="7" id="KW-0482">Metalloprotease</keyword>
<reference evidence="10 11" key="1">
    <citation type="submission" date="2015-06" db="EMBL/GenBank/DDBJ databases">
        <authorList>
            <person name="Ju K.-S."/>
            <person name="Doroghazi J.R."/>
            <person name="Metcalf W.W."/>
        </authorList>
    </citation>
    <scope>NUCLEOTIDE SEQUENCE [LARGE SCALE GENOMIC DNA]</scope>
    <source>
        <strain evidence="10 11">NRRL 3414</strain>
    </source>
</reference>
<dbReference type="PANTHER" id="PTHR47466">
    <property type="match status" value="1"/>
</dbReference>
<keyword evidence="6" id="KW-0862">Zinc</keyword>
<accession>A0A0J7ZAU3</accession>
<proteinExistence type="inferred from homology"/>
<evidence type="ECO:0000256" key="4">
    <source>
        <dbReference type="ARBA" id="ARBA00022729"/>
    </source>
</evidence>
<keyword evidence="8" id="KW-1015">Disulfide bond</keyword>
<evidence type="ECO:0000256" key="7">
    <source>
        <dbReference type="ARBA" id="ARBA00023049"/>
    </source>
</evidence>
<dbReference type="Gene3D" id="3.40.390.10">
    <property type="entry name" value="Collagenase (Catalytic Domain)"/>
    <property type="match status" value="1"/>
</dbReference>
<gene>
    <name evidence="10" type="ORF">ACM01_19560</name>
</gene>
<comment type="similarity">
    <text evidence="1">Belongs to the peptidase M43B family.</text>
</comment>
<dbReference type="Pfam" id="PF05572">
    <property type="entry name" value="Peptidase_M43"/>
    <property type="match status" value="1"/>
</dbReference>
<dbReference type="OrthoDB" id="6278496at2"/>
<protein>
    <submittedName>
        <fullName evidence="10">Ulilysin</fullName>
    </submittedName>
</protein>
<dbReference type="EMBL" id="LFNT01000021">
    <property type="protein sequence ID" value="KMS73206.1"/>
    <property type="molecule type" value="Genomic_DNA"/>
</dbReference>
<dbReference type="AlphaFoldDB" id="A0A0J7ZAU3"/>
<evidence type="ECO:0000259" key="9">
    <source>
        <dbReference type="Pfam" id="PF05572"/>
    </source>
</evidence>
<evidence type="ECO:0000256" key="8">
    <source>
        <dbReference type="ARBA" id="ARBA00023157"/>
    </source>
</evidence>
<comment type="caution">
    <text evidence="10">The sequence shown here is derived from an EMBL/GenBank/DDBJ whole genome shotgun (WGS) entry which is preliminary data.</text>
</comment>
<dbReference type="RefSeq" id="WP_048582571.1">
    <property type="nucleotide sequence ID" value="NZ_LGUQ01000264.1"/>
</dbReference>
<evidence type="ECO:0000256" key="3">
    <source>
        <dbReference type="ARBA" id="ARBA00022723"/>
    </source>
</evidence>
<dbReference type="GO" id="GO:0046872">
    <property type="term" value="F:metal ion binding"/>
    <property type="evidence" value="ECO:0007669"/>
    <property type="project" value="UniProtKB-KW"/>
</dbReference>
<evidence type="ECO:0000313" key="11">
    <source>
        <dbReference type="Proteomes" id="UP000037432"/>
    </source>
</evidence>
<evidence type="ECO:0000313" key="10">
    <source>
        <dbReference type="EMBL" id="KMS73206.1"/>
    </source>
</evidence>
<dbReference type="GO" id="GO:0008237">
    <property type="term" value="F:metallopeptidase activity"/>
    <property type="evidence" value="ECO:0007669"/>
    <property type="project" value="UniProtKB-KW"/>
</dbReference>
<feature type="domain" description="Peptidase M43 pregnancy-associated plasma-A" evidence="9">
    <location>
        <begin position="159"/>
        <end position="303"/>
    </location>
</feature>
<evidence type="ECO:0000256" key="2">
    <source>
        <dbReference type="ARBA" id="ARBA00022670"/>
    </source>
</evidence>
<dbReference type="SUPFAM" id="SSF55486">
    <property type="entry name" value="Metalloproteases ('zincins'), catalytic domain"/>
    <property type="match status" value="1"/>
</dbReference>
<keyword evidence="5" id="KW-0378">Hydrolase</keyword>
<sequence>MSDAQSYLRAASADYSHWCGAMEVNRRLLTLNPEYAGNRAQIENTAFSYESQRREAARQGVVDLPVVVHVVHNTPEQNVSDAQVHSQIAVLNQDFRAANPDVSKVPEVWRDLVADARIQFHLAQTDPLGRPTNGITRTQASSRDWGTDDLVKFSMSGGRDAWPADVYLNIWVCQLRRGLLGYAQFPGGAASTDGVVITHSAFGTTGTAAAPFDGGRTAVHEIGHWLNLRHIWGDDDEGCSGSDFVADTPNQAGPNLGSPRFPSMTCGNGPDGDMFMNYMDYTDDAAMFMFTKGQSARMDATLDNARLSLSRQAVTV</sequence>
<evidence type="ECO:0000256" key="1">
    <source>
        <dbReference type="ARBA" id="ARBA00008721"/>
    </source>
</evidence>
<name>A0A0J7ZAU3_STRVR</name>
<evidence type="ECO:0000256" key="6">
    <source>
        <dbReference type="ARBA" id="ARBA00022833"/>
    </source>
</evidence>
<dbReference type="PATRIC" id="fig|1938.3.peg.5364"/>
<dbReference type="InterPro" id="IPR024079">
    <property type="entry name" value="MetalloPept_cat_dom_sf"/>
</dbReference>
<dbReference type="GO" id="GO:0006508">
    <property type="term" value="P:proteolysis"/>
    <property type="evidence" value="ECO:0007669"/>
    <property type="project" value="UniProtKB-KW"/>
</dbReference>
<evidence type="ECO:0000256" key="5">
    <source>
        <dbReference type="ARBA" id="ARBA00022801"/>
    </source>
</evidence>
<keyword evidence="4" id="KW-0732">Signal</keyword>
<dbReference type="Proteomes" id="UP000037432">
    <property type="component" value="Unassembled WGS sequence"/>
</dbReference>
<keyword evidence="3" id="KW-0479">Metal-binding</keyword>
<dbReference type="CDD" id="cd04275">
    <property type="entry name" value="ZnMc_pappalysin_like"/>
    <property type="match status" value="1"/>
</dbReference>
<dbReference type="PANTHER" id="PTHR47466:SF1">
    <property type="entry name" value="METALLOPROTEASE MEP1 (AFU_ORTHOLOGUE AFUA_1G07730)-RELATED"/>
    <property type="match status" value="1"/>
</dbReference>
<keyword evidence="2" id="KW-0645">Protease</keyword>
<dbReference type="InterPro" id="IPR008754">
    <property type="entry name" value="Peptidase_M43"/>
</dbReference>
<organism evidence="10 11">
    <name type="scientific">Streptomyces viridochromogenes</name>
    <dbReference type="NCBI Taxonomy" id="1938"/>
    <lineage>
        <taxon>Bacteria</taxon>
        <taxon>Bacillati</taxon>
        <taxon>Actinomycetota</taxon>
        <taxon>Actinomycetes</taxon>
        <taxon>Kitasatosporales</taxon>
        <taxon>Streptomycetaceae</taxon>
        <taxon>Streptomyces</taxon>
    </lineage>
</organism>